<feature type="active site" evidence="7">
    <location>
        <position position="544"/>
    </location>
</feature>
<dbReference type="RefSeq" id="WP_115593307.1">
    <property type="nucleotide sequence ID" value="NZ_QRHA01000006.1"/>
</dbReference>
<dbReference type="CDD" id="cd02850">
    <property type="entry name" value="E_set_Cellulase_N"/>
    <property type="match status" value="1"/>
</dbReference>
<comment type="catalytic activity">
    <reaction evidence="8">
        <text>Endohydrolysis of (1-&gt;4)-beta-D-glucosidic linkages in cellulose, lichenin and cereal beta-D-glucans.</text>
        <dbReference type="EC" id="3.2.1.4"/>
    </reaction>
</comment>
<evidence type="ECO:0000313" key="11">
    <source>
        <dbReference type="EMBL" id="RDV25651.1"/>
    </source>
</evidence>
<evidence type="ECO:0000256" key="8">
    <source>
        <dbReference type="RuleBase" id="RU361166"/>
    </source>
</evidence>
<keyword evidence="5 6" id="KW-0624">Polysaccharide degradation</keyword>
<dbReference type="InterPro" id="IPR001701">
    <property type="entry name" value="Glyco_hydro_9"/>
</dbReference>
<reference evidence="12" key="1">
    <citation type="submission" date="2018-08" db="EMBL/GenBank/DDBJ databases">
        <authorList>
            <person name="Zhang J."/>
            <person name="Du Z.-J."/>
        </authorList>
    </citation>
    <scope>NUCLEOTIDE SEQUENCE [LARGE SCALE GENOMIC DNA]</scope>
    <source>
        <strain evidence="12">KCTC 52655</strain>
    </source>
</reference>
<evidence type="ECO:0000256" key="3">
    <source>
        <dbReference type="ARBA" id="ARBA00023277"/>
    </source>
</evidence>
<evidence type="ECO:0000256" key="2">
    <source>
        <dbReference type="ARBA" id="ARBA00022801"/>
    </source>
</evidence>
<dbReference type="InterPro" id="IPR004197">
    <property type="entry name" value="Cellulase_Ig-like"/>
</dbReference>
<proteinExistence type="inferred from homology"/>
<evidence type="ECO:0000256" key="6">
    <source>
        <dbReference type="PROSITE-ProRule" id="PRU10059"/>
    </source>
</evidence>
<dbReference type="SUPFAM" id="SSF48208">
    <property type="entry name" value="Six-hairpin glycosidases"/>
    <property type="match status" value="1"/>
</dbReference>
<comment type="caution">
    <text evidence="11">The sequence shown here is derived from an EMBL/GenBank/DDBJ whole genome shotgun (WGS) entry which is preliminary data.</text>
</comment>
<dbReference type="Pfam" id="PF02927">
    <property type="entry name" value="CelD_N"/>
    <property type="match status" value="1"/>
</dbReference>
<dbReference type="InterPro" id="IPR008928">
    <property type="entry name" value="6-hairpin_glycosidase_sf"/>
</dbReference>
<dbReference type="PROSITE" id="PS00698">
    <property type="entry name" value="GH9_3"/>
    <property type="match status" value="1"/>
</dbReference>
<keyword evidence="12" id="KW-1185">Reference proteome</keyword>
<dbReference type="OrthoDB" id="9808897at2"/>
<dbReference type="InterPro" id="IPR012341">
    <property type="entry name" value="6hp_glycosidase-like_sf"/>
</dbReference>
<dbReference type="PROSITE" id="PS00592">
    <property type="entry name" value="GH9_2"/>
    <property type="match status" value="1"/>
</dbReference>
<keyword evidence="2 6" id="KW-0378">Hydrolase</keyword>
<keyword evidence="3 6" id="KW-0119">Carbohydrate metabolism</keyword>
<evidence type="ECO:0000259" key="9">
    <source>
        <dbReference type="Pfam" id="PF00759"/>
    </source>
</evidence>
<dbReference type="InterPro" id="IPR014756">
    <property type="entry name" value="Ig_E-set"/>
</dbReference>
<evidence type="ECO:0000256" key="7">
    <source>
        <dbReference type="PROSITE-ProRule" id="PRU10060"/>
    </source>
</evidence>
<organism evidence="11 12">
    <name type="scientific">Alteromonas aestuariivivens</name>
    <dbReference type="NCBI Taxonomy" id="1938339"/>
    <lineage>
        <taxon>Bacteria</taxon>
        <taxon>Pseudomonadati</taxon>
        <taxon>Pseudomonadota</taxon>
        <taxon>Gammaproteobacteria</taxon>
        <taxon>Alteromonadales</taxon>
        <taxon>Alteromonadaceae</taxon>
        <taxon>Alteromonas/Salinimonas group</taxon>
        <taxon>Alteromonas</taxon>
    </lineage>
</organism>
<accession>A0A3D8M8X5</accession>
<dbReference type="GO" id="GO:0030245">
    <property type="term" value="P:cellulose catabolic process"/>
    <property type="evidence" value="ECO:0007669"/>
    <property type="project" value="UniProtKB-KW"/>
</dbReference>
<protein>
    <recommendedName>
        <fullName evidence="8">Endoglucanase</fullName>
        <ecNumber evidence="8">3.2.1.4</ecNumber>
    </recommendedName>
</protein>
<keyword evidence="8" id="KW-0136">Cellulose degradation</keyword>
<dbReference type="EC" id="3.2.1.4" evidence="8"/>
<dbReference type="AlphaFoldDB" id="A0A3D8M8X5"/>
<evidence type="ECO:0000259" key="10">
    <source>
        <dbReference type="Pfam" id="PF02927"/>
    </source>
</evidence>
<dbReference type="InterPro" id="IPR013783">
    <property type="entry name" value="Ig-like_fold"/>
</dbReference>
<gene>
    <name evidence="11" type="ORF">DXV75_10230</name>
</gene>
<dbReference type="SUPFAM" id="SSF81296">
    <property type="entry name" value="E set domains"/>
    <property type="match status" value="1"/>
</dbReference>
<evidence type="ECO:0000313" key="12">
    <source>
        <dbReference type="Proteomes" id="UP000256561"/>
    </source>
</evidence>
<dbReference type="GO" id="GO:0008810">
    <property type="term" value="F:cellulase activity"/>
    <property type="evidence" value="ECO:0007669"/>
    <property type="project" value="UniProtKB-EC"/>
</dbReference>
<dbReference type="Gene3D" id="2.60.40.10">
    <property type="entry name" value="Immunoglobulins"/>
    <property type="match status" value="1"/>
</dbReference>
<comment type="similarity">
    <text evidence="1 6 8">Belongs to the glycosyl hydrolase 9 (cellulase E) family.</text>
</comment>
<feature type="active site" evidence="7">
    <location>
        <position position="535"/>
    </location>
</feature>
<dbReference type="InterPro" id="IPR018221">
    <property type="entry name" value="Glyco_hydro_9_His_AS"/>
</dbReference>
<dbReference type="PANTHER" id="PTHR22298">
    <property type="entry name" value="ENDO-1,4-BETA-GLUCANASE"/>
    <property type="match status" value="1"/>
</dbReference>
<dbReference type="Gene3D" id="1.50.10.10">
    <property type="match status" value="1"/>
</dbReference>
<sequence>MTLRYLGLLVAGLSLCGCSQNIQSTDNSDLVAIQLNQVGFSPELPKLAVIENYHSVDYSVVDLENGVQVLSGSVPSGTIWSPAGVPANVVDLSSITRAGKYRISVANGKAFRDFDVSGTAFATLHDAAIKAYYYNRAGSALLQEYAGIWARESGHKDEHVLVHRSAASDFRPSGTVLSAPKGWYDAGDYNKYVVNSGISTYTLMRTYLDFQPFYQNRQWNIPESGNGRADILDEIAWNLDWMHSMQDADGGVYHKLTTLQFSGAEMPAQATEARYVVQKSTAATLNFAAVFAMASRLYPEHAQAYLASAQMAWQWANRFPDTEFRNPEDVATGEYGDQTFSDEFGWAAAELYLATQDIRYLNRFLSYNLTLSTPSWFDTASLAYISLLSDGHELLSTTIYDQLSRALMEYAADAARESDSSSFAVAMQERDFVWGSNSVALNKAMLVWKAWQLSGIGQYRQVSLGLLDYILGRNPLGMSFVTGFGQISPMKIHHRPSEADGILAPVPGFVVGGPQNGHQDGCHYRSDLPAVSYLDDWCSYSTNEVTINWNAPLVYMLAAVMAGSD</sequence>
<keyword evidence="4 6" id="KW-0326">Glycosidase</keyword>
<evidence type="ECO:0000256" key="5">
    <source>
        <dbReference type="ARBA" id="ARBA00023326"/>
    </source>
</evidence>
<feature type="active site" evidence="6">
    <location>
        <position position="493"/>
    </location>
</feature>
<dbReference type="InterPro" id="IPR033126">
    <property type="entry name" value="Glyco_hydro_9_Asp/Glu_AS"/>
</dbReference>
<feature type="domain" description="Cellulase Ig-like" evidence="10">
    <location>
        <begin position="32"/>
        <end position="107"/>
    </location>
</feature>
<dbReference type="Proteomes" id="UP000256561">
    <property type="component" value="Unassembled WGS sequence"/>
</dbReference>
<dbReference type="Pfam" id="PF00759">
    <property type="entry name" value="Glyco_hydro_9"/>
    <property type="match status" value="1"/>
</dbReference>
<feature type="domain" description="Glycoside hydrolase family 9" evidence="9">
    <location>
        <begin position="122"/>
        <end position="557"/>
    </location>
</feature>
<name>A0A3D8M8X5_9ALTE</name>
<dbReference type="PROSITE" id="PS51257">
    <property type="entry name" value="PROKAR_LIPOPROTEIN"/>
    <property type="match status" value="1"/>
</dbReference>
<dbReference type="EMBL" id="QRHA01000006">
    <property type="protein sequence ID" value="RDV25651.1"/>
    <property type="molecule type" value="Genomic_DNA"/>
</dbReference>
<evidence type="ECO:0000256" key="1">
    <source>
        <dbReference type="ARBA" id="ARBA00007072"/>
    </source>
</evidence>
<evidence type="ECO:0000256" key="4">
    <source>
        <dbReference type="ARBA" id="ARBA00023295"/>
    </source>
</evidence>